<keyword evidence="4" id="KW-0805">Transcription regulation</keyword>
<dbReference type="InterPro" id="IPR015422">
    <property type="entry name" value="PyrdxlP-dep_Trfase_small"/>
</dbReference>
<dbReference type="CDD" id="cd00609">
    <property type="entry name" value="AAT_like"/>
    <property type="match status" value="1"/>
</dbReference>
<dbReference type="PROSITE" id="PS50949">
    <property type="entry name" value="HTH_GNTR"/>
    <property type="match status" value="1"/>
</dbReference>
<dbReference type="Gene3D" id="3.90.1150.10">
    <property type="entry name" value="Aspartate Aminotransferase, domain 1"/>
    <property type="match status" value="1"/>
</dbReference>
<dbReference type="InterPro" id="IPR000524">
    <property type="entry name" value="Tscrpt_reg_HTH_GntR"/>
</dbReference>
<accession>A0A2Z5Y221</accession>
<gene>
    <name evidence="8" type="ORF">DAT561_0715</name>
</gene>
<keyword evidence="6" id="KW-0804">Transcription</keyword>
<dbReference type="PRINTS" id="PR00035">
    <property type="entry name" value="HTHGNTR"/>
</dbReference>
<evidence type="ECO:0000256" key="1">
    <source>
        <dbReference type="ARBA" id="ARBA00005384"/>
    </source>
</evidence>
<dbReference type="SUPFAM" id="SSF53383">
    <property type="entry name" value="PLP-dependent transferases"/>
    <property type="match status" value="1"/>
</dbReference>
<dbReference type="InterPro" id="IPR004839">
    <property type="entry name" value="Aminotransferase_I/II_large"/>
</dbReference>
<dbReference type="InterPro" id="IPR015421">
    <property type="entry name" value="PyrdxlP-dep_Trfase_major"/>
</dbReference>
<dbReference type="InterPro" id="IPR015424">
    <property type="entry name" value="PyrdxlP-dep_Trfase"/>
</dbReference>
<dbReference type="GO" id="GO:0003700">
    <property type="term" value="F:DNA-binding transcription factor activity"/>
    <property type="evidence" value="ECO:0007669"/>
    <property type="project" value="InterPro"/>
</dbReference>
<feature type="domain" description="HTH gntR-type" evidence="7">
    <location>
        <begin position="10"/>
        <end position="78"/>
    </location>
</feature>
<dbReference type="GO" id="GO:0003677">
    <property type="term" value="F:DNA binding"/>
    <property type="evidence" value="ECO:0007669"/>
    <property type="project" value="UniProtKB-KW"/>
</dbReference>
<dbReference type="PANTHER" id="PTHR46577:SF1">
    <property type="entry name" value="HTH-TYPE TRANSCRIPTIONAL REGULATORY PROTEIN GABR"/>
    <property type="match status" value="1"/>
</dbReference>
<dbReference type="AlphaFoldDB" id="A0A2Z5Y221"/>
<evidence type="ECO:0000256" key="3">
    <source>
        <dbReference type="ARBA" id="ARBA00022898"/>
    </source>
</evidence>
<proteinExistence type="inferred from homology"/>
<protein>
    <submittedName>
        <fullName evidence="8">Predicted transcriptional regulator of pyridoxine metabolism</fullName>
    </submittedName>
</protein>
<dbReference type="GeneID" id="57043270"/>
<evidence type="ECO:0000256" key="6">
    <source>
        <dbReference type="ARBA" id="ARBA00023163"/>
    </source>
</evidence>
<evidence type="ECO:0000313" key="8">
    <source>
        <dbReference type="EMBL" id="BBC60834.1"/>
    </source>
</evidence>
<dbReference type="Pfam" id="PF00155">
    <property type="entry name" value="Aminotran_1_2"/>
    <property type="match status" value="1"/>
</dbReference>
<dbReference type="InterPro" id="IPR036390">
    <property type="entry name" value="WH_DNA-bd_sf"/>
</dbReference>
<keyword evidence="3" id="KW-0663">Pyridoxal phosphate</keyword>
<keyword evidence="5" id="KW-0238">DNA-binding</keyword>
<organism evidence="8 9">
    <name type="scientific">Melissococcus plutonius</name>
    <dbReference type="NCBI Taxonomy" id="33970"/>
    <lineage>
        <taxon>Bacteria</taxon>
        <taxon>Bacillati</taxon>
        <taxon>Bacillota</taxon>
        <taxon>Bacilli</taxon>
        <taxon>Lactobacillales</taxon>
        <taxon>Enterococcaceae</taxon>
        <taxon>Melissococcus</taxon>
    </lineage>
</organism>
<dbReference type="SMART" id="SM00345">
    <property type="entry name" value="HTH_GNTR"/>
    <property type="match status" value="1"/>
</dbReference>
<dbReference type="EMBL" id="AP018492">
    <property type="protein sequence ID" value="BBC60834.1"/>
    <property type="molecule type" value="Genomic_DNA"/>
</dbReference>
<evidence type="ECO:0000256" key="2">
    <source>
        <dbReference type="ARBA" id="ARBA00022576"/>
    </source>
</evidence>
<evidence type="ECO:0000256" key="5">
    <source>
        <dbReference type="ARBA" id="ARBA00023125"/>
    </source>
</evidence>
<reference evidence="8 9" key="1">
    <citation type="submission" date="2018-01" db="EMBL/GenBank/DDBJ databases">
        <title>Whole genome sequence of Melissococcus plutonius DAT561.</title>
        <authorList>
            <person name="Okumura K."/>
            <person name="Takamatsu D."/>
            <person name="Okura M."/>
        </authorList>
    </citation>
    <scope>NUCLEOTIDE SEQUENCE [LARGE SCALE GENOMIC DNA]</scope>
    <source>
        <strain evidence="8 9">DAT561</strain>
    </source>
</reference>
<dbReference type="Gene3D" id="1.10.10.10">
    <property type="entry name" value="Winged helix-like DNA-binding domain superfamily/Winged helix DNA-binding domain"/>
    <property type="match status" value="1"/>
</dbReference>
<name>A0A2Z5Y221_9ENTE</name>
<keyword evidence="2" id="KW-0032">Aminotransferase</keyword>
<evidence type="ECO:0000313" key="9">
    <source>
        <dbReference type="Proteomes" id="UP000269226"/>
    </source>
</evidence>
<comment type="similarity">
    <text evidence="1">In the C-terminal section; belongs to the class-I pyridoxal-phosphate-dependent aminotransferase family.</text>
</comment>
<dbReference type="Proteomes" id="UP000269226">
    <property type="component" value="Chromosome"/>
</dbReference>
<evidence type="ECO:0000256" key="4">
    <source>
        <dbReference type="ARBA" id="ARBA00023015"/>
    </source>
</evidence>
<dbReference type="Gene3D" id="3.40.640.10">
    <property type="entry name" value="Type I PLP-dependent aspartate aminotransferase-like (Major domain)"/>
    <property type="match status" value="1"/>
</dbReference>
<dbReference type="InterPro" id="IPR051446">
    <property type="entry name" value="HTH_trans_reg/aminotransferase"/>
</dbReference>
<dbReference type="GO" id="GO:0008483">
    <property type="term" value="F:transaminase activity"/>
    <property type="evidence" value="ECO:0007669"/>
    <property type="project" value="UniProtKB-KW"/>
</dbReference>
<dbReference type="CDD" id="cd07377">
    <property type="entry name" value="WHTH_GntR"/>
    <property type="match status" value="1"/>
</dbReference>
<dbReference type="Pfam" id="PF00392">
    <property type="entry name" value="GntR"/>
    <property type="match status" value="1"/>
</dbReference>
<dbReference type="SUPFAM" id="SSF46785">
    <property type="entry name" value="Winged helix' DNA-binding domain"/>
    <property type="match status" value="1"/>
</dbReference>
<keyword evidence="2" id="KW-0808">Transferase</keyword>
<dbReference type="GO" id="GO:0030170">
    <property type="term" value="F:pyridoxal phosphate binding"/>
    <property type="evidence" value="ECO:0007669"/>
    <property type="project" value="InterPro"/>
</dbReference>
<evidence type="ECO:0000259" key="7">
    <source>
        <dbReference type="PROSITE" id="PS50949"/>
    </source>
</evidence>
<dbReference type="RefSeq" id="WP_015694822.1">
    <property type="nucleotide sequence ID" value="NZ_AP018492.1"/>
</dbReference>
<sequence>MWELKKEKNTPIYISIRELILSYIKTSILLPGERLPSERKLAELFSVNRSTVVHALEELVSSGWIIRKPGSGTIVNQEKWGIATASQTDWHHYLKQNIFIQKDPFIKEIELIIATKKAGWLDLYTGELAMELIPTFEFPALTWKHFLQEEEKQDDLGYLPLRKAISDEIKREYDFEVAPQNFLITSGAQQALYLILQVLLAPGDSVAVDKPSFFYTLPIFQATGIRLYGISTDEEGMSITELVNNIHQHKIKMIIVNPTFQNPTGNIMTMKRRYELIELCQKYKIPILEDDVFSQLSFLPKDKIQPLKKLAPENVLYVGSLSKILGSTTKIGWLSAPASVNLQLAQARKMMDFSLSIFPQLMAEITLTDNNFPQKIDLLKKQIDQRGNEVWQFFQEFEEWEVQKPQGGFYLWIHWTKRDLSLRDWQAFFDEKLLIAPSFVFGKQSNSFRINFSQLNAVNFSLFKEKIRKLTKKFCHS</sequence>
<dbReference type="InterPro" id="IPR036388">
    <property type="entry name" value="WH-like_DNA-bd_sf"/>
</dbReference>
<dbReference type="PANTHER" id="PTHR46577">
    <property type="entry name" value="HTH-TYPE TRANSCRIPTIONAL REGULATORY PROTEIN GABR"/>
    <property type="match status" value="1"/>
</dbReference>